<evidence type="ECO:0000313" key="8">
    <source>
        <dbReference type="EMBL" id="SBW04171.1"/>
    </source>
</evidence>
<evidence type="ECO:0000256" key="5">
    <source>
        <dbReference type="ARBA" id="ARBA00023237"/>
    </source>
</evidence>
<evidence type="ECO:0000256" key="2">
    <source>
        <dbReference type="ARBA" id="ARBA00006275"/>
    </source>
</evidence>
<keyword evidence="4" id="KW-0472">Membrane</keyword>
<dbReference type="AlphaFoldDB" id="A0A212JXJ9"/>
<dbReference type="Pfam" id="PF07980">
    <property type="entry name" value="SusD_RagB"/>
    <property type="match status" value="1"/>
</dbReference>
<dbReference type="PROSITE" id="PS51257">
    <property type="entry name" value="PROKAR_LIPOPROTEIN"/>
    <property type="match status" value="1"/>
</dbReference>
<evidence type="ECO:0000259" key="7">
    <source>
        <dbReference type="Pfam" id="PF07980"/>
    </source>
</evidence>
<feature type="domain" description="RagB/SusD" evidence="7">
    <location>
        <begin position="294"/>
        <end position="560"/>
    </location>
</feature>
<dbReference type="Gene3D" id="1.25.40.390">
    <property type="match status" value="1"/>
</dbReference>
<dbReference type="RefSeq" id="WP_296942837.1">
    <property type="nucleotide sequence ID" value="NZ_LT599032.1"/>
</dbReference>
<name>A0A212JXJ9_9BACT</name>
<dbReference type="Gene3D" id="1.10.3780.10">
    <property type="entry name" value="SusD-like"/>
    <property type="match status" value="1"/>
</dbReference>
<protein>
    <recommendedName>
        <fullName evidence="7">RagB/SusD domain-containing protein</fullName>
    </recommendedName>
</protein>
<sequence length="561" mass="63495">MKSNILIISILIACCSMLSSCLGDLDTQPLDKNQLVAKDVYETAAGYKGVIAKCYASLIQTGQKGGDGGDGDVGGIDEGYSGYTRALFYLQTTVSDEIILHAGSSQGSRDLLYVNWNPSTSIIKYPYYRLYMTINYCNEFIRECTEDKLKERGVYDELKDEYRYYVAEARFIRAYCYSMICDLYGSGPFIEETMVVGSLPHQKTRTEIYDYAVNELETVLPLLKTSKTNQYGRIDQVAGWFLLARIYLNSEVYVGKKEYEKAYKYAKMVIDSKAYPLASDYRHIFLADNNTCSEIIWHLVQDADYAQSSAGTNFYVKALMNGNINSYLKTGVGTRGWGNARVTTQLVNLFESGDQTFDINDIWGNNKKDKRAQFFSVGHTKETWVDGKDFQGTFTNGYACIKWRNVKADGSELVEGGTVYSSIDYPMFRTADAYLMAAEAILRGGGGSKSEALGYVNEIRDRAYMSGSYGNDASGRITEAELNLDFILDERGRELYTELIRRTDLIRFNKFTKDHNWDWKGSDGKAGNYVGKDVDDKYKLFPIPQEEFTVNPYLTQNPDYK</sequence>
<dbReference type="GO" id="GO:0009279">
    <property type="term" value="C:cell outer membrane"/>
    <property type="evidence" value="ECO:0007669"/>
    <property type="project" value="UniProtKB-SubCell"/>
</dbReference>
<proteinExistence type="inferred from homology"/>
<organism evidence="8">
    <name type="scientific">uncultured Dysgonomonas sp</name>
    <dbReference type="NCBI Taxonomy" id="206096"/>
    <lineage>
        <taxon>Bacteria</taxon>
        <taxon>Pseudomonadati</taxon>
        <taxon>Bacteroidota</taxon>
        <taxon>Bacteroidia</taxon>
        <taxon>Bacteroidales</taxon>
        <taxon>Dysgonomonadaceae</taxon>
        <taxon>Dysgonomonas</taxon>
        <taxon>environmental samples</taxon>
    </lineage>
</organism>
<comment type="similarity">
    <text evidence="2">Belongs to the SusD family.</text>
</comment>
<accession>A0A212JXJ9</accession>
<reference evidence="8" key="1">
    <citation type="submission" date="2016-04" db="EMBL/GenBank/DDBJ databases">
        <authorList>
            <person name="Evans L.H."/>
            <person name="Alamgir A."/>
            <person name="Owens N."/>
            <person name="Weber N.D."/>
            <person name="Virtaneva K."/>
            <person name="Barbian K."/>
            <person name="Babar A."/>
            <person name="Rosenke K."/>
        </authorList>
    </citation>
    <scope>NUCLEOTIDE SEQUENCE</scope>
    <source>
        <strain evidence="8">86-1</strain>
    </source>
</reference>
<dbReference type="InterPro" id="IPR012944">
    <property type="entry name" value="SusD_RagB_dom"/>
</dbReference>
<dbReference type="Gene3D" id="1.25.40.10">
    <property type="entry name" value="Tetratricopeptide repeat domain"/>
    <property type="match status" value="1"/>
</dbReference>
<feature type="chain" id="PRO_5012058244" description="RagB/SusD domain-containing protein" evidence="6">
    <location>
        <begin position="24"/>
        <end position="561"/>
    </location>
</feature>
<dbReference type="InterPro" id="IPR011990">
    <property type="entry name" value="TPR-like_helical_dom_sf"/>
</dbReference>
<evidence type="ECO:0000256" key="4">
    <source>
        <dbReference type="ARBA" id="ARBA00023136"/>
    </source>
</evidence>
<keyword evidence="3 6" id="KW-0732">Signal</keyword>
<evidence type="ECO:0000256" key="6">
    <source>
        <dbReference type="SAM" id="SignalP"/>
    </source>
</evidence>
<dbReference type="EMBL" id="FLUM01000003">
    <property type="protein sequence ID" value="SBW04171.1"/>
    <property type="molecule type" value="Genomic_DNA"/>
</dbReference>
<dbReference type="SUPFAM" id="SSF48452">
    <property type="entry name" value="TPR-like"/>
    <property type="match status" value="1"/>
</dbReference>
<evidence type="ECO:0000256" key="3">
    <source>
        <dbReference type="ARBA" id="ARBA00022729"/>
    </source>
</evidence>
<evidence type="ECO:0000256" key="1">
    <source>
        <dbReference type="ARBA" id="ARBA00004442"/>
    </source>
</evidence>
<comment type="subcellular location">
    <subcellularLocation>
        <location evidence="1">Cell outer membrane</location>
    </subcellularLocation>
</comment>
<feature type="signal peptide" evidence="6">
    <location>
        <begin position="1"/>
        <end position="23"/>
    </location>
</feature>
<keyword evidence="5" id="KW-0998">Cell outer membrane</keyword>
<gene>
    <name evidence="8" type="ORF">KL86DYS1_30769</name>
</gene>